<evidence type="ECO:0000313" key="3">
    <source>
        <dbReference type="Proteomes" id="UP000753724"/>
    </source>
</evidence>
<comment type="caution">
    <text evidence="2">The sequence shown here is derived from an EMBL/GenBank/DDBJ whole genome shotgun (WGS) entry which is preliminary data.</text>
</comment>
<dbReference type="EMBL" id="JAAAPO010000005">
    <property type="protein sequence ID" value="NBC37697.1"/>
    <property type="molecule type" value="Genomic_DNA"/>
</dbReference>
<dbReference type="Pfam" id="PF09356">
    <property type="entry name" value="Phage_BR0599"/>
    <property type="match status" value="1"/>
</dbReference>
<keyword evidence="3" id="KW-1185">Reference proteome</keyword>
<proteinExistence type="predicted"/>
<gene>
    <name evidence="2" type="ORF">GTZ99_14170</name>
</gene>
<accession>A0ABW9XH17</accession>
<dbReference type="NCBIfam" id="TIGR02218">
    <property type="entry name" value="phg_TIGR02218"/>
    <property type="match status" value="1"/>
</dbReference>
<name>A0ABW9XH17_9SPHN</name>
<dbReference type="InterPro" id="IPR011928">
    <property type="entry name" value="Phage_phiJL001_Gp84"/>
</dbReference>
<dbReference type="RefSeq" id="WP_161719955.1">
    <property type="nucleotide sequence ID" value="NZ_JAAAPO010000005.1"/>
</dbReference>
<sequence>MTRIWFSTEVETVATYWRVSRTDGVTLGFTTHDADLWFDGLLHHAAPGMMPTAIRRTADFDADSAEVTGAISHAAISAQDLIAGRYDNARIVIGLVDWETLAFQALYGGRIGAVSQNEGQFSTTLASRKADLQHDPIPRTSPSCRSDFCGTGCGLAAARYTHEAVLTAHDISGNAVTMACAVSATALTGGVVRWMDGPYAGLAMNILAVSNSALVLDQPLDQTIPAGSHALIREGCDHTLATCSGRFANAVNFQGEPFLPGNDLIVRYGLAS</sequence>
<protein>
    <submittedName>
        <fullName evidence="2">DUF2163 domain-containing protein</fullName>
    </submittedName>
</protein>
<dbReference type="Pfam" id="PF09931">
    <property type="entry name" value="Phage_phiJL001_Gp84_N"/>
    <property type="match status" value="1"/>
</dbReference>
<reference evidence="3" key="1">
    <citation type="submission" date="2020-01" db="EMBL/GenBank/DDBJ databases">
        <title>Sphingomonas sp. strain CSW-10.</title>
        <authorList>
            <person name="Chen W.-M."/>
        </authorList>
    </citation>
    <scope>NUCLEOTIDE SEQUENCE [LARGE SCALE GENOMIC DNA]</scope>
    <source>
        <strain evidence="3">FSY-8</strain>
    </source>
</reference>
<dbReference type="InterPro" id="IPR018964">
    <property type="entry name" value="Phage_phiJL001_Gp84_C"/>
</dbReference>
<dbReference type="Proteomes" id="UP000753724">
    <property type="component" value="Unassembled WGS sequence"/>
</dbReference>
<evidence type="ECO:0000259" key="1">
    <source>
        <dbReference type="Pfam" id="PF09356"/>
    </source>
</evidence>
<organism evidence="2 3">
    <name type="scientific">Novosphingobium ovatum</name>
    <dbReference type="NCBI Taxonomy" id="1908523"/>
    <lineage>
        <taxon>Bacteria</taxon>
        <taxon>Pseudomonadati</taxon>
        <taxon>Pseudomonadota</taxon>
        <taxon>Alphaproteobacteria</taxon>
        <taxon>Sphingomonadales</taxon>
        <taxon>Sphingomonadaceae</taxon>
        <taxon>Novosphingobium</taxon>
    </lineage>
</organism>
<evidence type="ECO:0000313" key="2">
    <source>
        <dbReference type="EMBL" id="NBC37697.1"/>
    </source>
</evidence>
<feature type="domain" description="Bacteriophage phiJL001 Gp84 C-terminal" evidence="1">
    <location>
        <begin position="188"/>
        <end position="263"/>
    </location>
</feature>